<protein>
    <submittedName>
        <fullName evidence="2">Trypanothione synthetase, putative</fullName>
        <ecNumber evidence="2">6.3.1.9</ecNumber>
    </submittedName>
</protein>
<dbReference type="InterPro" id="IPR051705">
    <property type="entry name" value="Gsp_Synthetase/Amidase"/>
</dbReference>
<evidence type="ECO:0000313" key="2">
    <source>
        <dbReference type="EMBL" id="AYU78927.1"/>
    </source>
</evidence>
<dbReference type="PANTHER" id="PTHR30094">
    <property type="entry name" value="BIFUNCTIONAL GLUTATHIONYLSPERMIDINE SYNTHETASE/AMIDASE-RELATED"/>
    <property type="match status" value="1"/>
</dbReference>
<dbReference type="VEuPathDB" id="TriTrypDB:LdCL_230010400"/>
<dbReference type="EC" id="6.3.1.9" evidence="2"/>
<evidence type="ECO:0000256" key="1">
    <source>
        <dbReference type="SAM" id="MobiDB-lite"/>
    </source>
</evidence>
<feature type="region of interest" description="Disordered" evidence="1">
    <location>
        <begin position="1"/>
        <end position="50"/>
    </location>
</feature>
<dbReference type="Proteomes" id="UP000274082">
    <property type="component" value="Chromosome 23"/>
</dbReference>
<proteinExistence type="predicted"/>
<gene>
    <name evidence="2" type="ORF">LdCL_230010400</name>
</gene>
<dbReference type="VEuPathDB" id="TriTrypDB:LdBPK_230500.1"/>
<dbReference type="Gene3D" id="3.90.1720.10">
    <property type="entry name" value="endopeptidase domain like (from Nostoc punctiforme)"/>
    <property type="match status" value="1"/>
</dbReference>
<dbReference type="VEuPathDB" id="TriTrypDB:LDHU3_23.0710"/>
<dbReference type="InterPro" id="IPR038765">
    <property type="entry name" value="Papain-like_cys_pep_sf"/>
</dbReference>
<dbReference type="EMBL" id="CP029522">
    <property type="protein sequence ID" value="AYU78927.1"/>
    <property type="molecule type" value="Genomic_DNA"/>
</dbReference>
<dbReference type="SMR" id="A0A3S7WXK4"/>
<accession>A0A3S7WXK4</accession>
<organism evidence="2 3">
    <name type="scientific">Leishmania donovani</name>
    <dbReference type="NCBI Taxonomy" id="5661"/>
    <lineage>
        <taxon>Eukaryota</taxon>
        <taxon>Discoba</taxon>
        <taxon>Euglenozoa</taxon>
        <taxon>Kinetoplastea</taxon>
        <taxon>Metakinetoplastina</taxon>
        <taxon>Trypanosomatida</taxon>
        <taxon>Trypanosomatidae</taxon>
        <taxon>Leishmaniinae</taxon>
        <taxon>Leishmania</taxon>
    </lineage>
</organism>
<name>A0A3S7WXK4_LEIDO</name>
<keyword evidence="3" id="KW-1185">Reference proteome</keyword>
<dbReference type="GO" id="GO:0047479">
    <property type="term" value="F:trypanothione synthase activity"/>
    <property type="evidence" value="ECO:0007669"/>
    <property type="project" value="UniProtKB-EC"/>
</dbReference>
<dbReference type="PANTHER" id="PTHR30094:SF17">
    <property type="entry name" value="SYNTHETASE, PUTATIVE-RELATED"/>
    <property type="match status" value="1"/>
</dbReference>
<feature type="region of interest" description="Disordered" evidence="1">
    <location>
        <begin position="161"/>
        <end position="180"/>
    </location>
</feature>
<dbReference type="OrthoDB" id="299748at2759"/>
<dbReference type="SUPFAM" id="SSF54001">
    <property type="entry name" value="Cysteine proteinases"/>
    <property type="match status" value="1"/>
</dbReference>
<keyword evidence="2" id="KW-0436">Ligase</keyword>
<reference evidence="2 3" key="1">
    <citation type="journal article" date="2018" name="Sci. Rep.">
        <title>A complete Leishmania donovani reference genome identifies novel genetic variations associated with virulence.</title>
        <authorList>
            <person name="Lypaczewski P."/>
            <person name="Hoshizaki J."/>
            <person name="Zhang W.-W."/>
            <person name="McCall L.-I."/>
            <person name="Torcivia-Rodriguez J."/>
            <person name="Simonyan V."/>
            <person name="Kaur A."/>
            <person name="Dewar K."/>
            <person name="Matlashewski G."/>
        </authorList>
    </citation>
    <scope>NUCLEOTIDE SEQUENCE [LARGE SCALE GENOMIC DNA]</scope>
    <source>
        <strain evidence="2 3">LdCL</strain>
    </source>
</reference>
<dbReference type="AlphaFoldDB" id="A0A3S7WXK4"/>
<sequence>MGCTSSTEAKANEAHSSSAHLSRNRVTRPPDRMGTARRLRPAAREEVDFNPENAAGAERLRPFVVTARSSSRVGAVTLHGVCGYTQNGVPAYSNGTSNTWTSTKNFREGIFMGYQWQCVEFARRWLWVTHRLLLPERSCAYCFSSCTYAYRLKKDPSPTSQRARAAMHGTAAETGAGSPSSFKEVNAATEVKLLGPYTNRDAWEKVPAKFVKQGSLVPPVADSLIVYPMSWGSPWGHIGVITAVDLDRNCVYVADQNRYFHDWNGKSYSAVFRLDCDKGRFYIRDHESECMGWLTFPTAVEGHDVWCAGDQAPRKACKRQQEAGA</sequence>
<evidence type="ECO:0000313" key="3">
    <source>
        <dbReference type="Proteomes" id="UP000274082"/>
    </source>
</evidence>
<feature type="compositionally biased region" description="Polar residues" evidence="1">
    <location>
        <begin position="1"/>
        <end position="21"/>
    </location>
</feature>